<evidence type="ECO:0000259" key="1">
    <source>
        <dbReference type="PROSITE" id="PS50878"/>
    </source>
</evidence>
<evidence type="ECO:0000313" key="2">
    <source>
        <dbReference type="EMBL" id="KAL0298794.1"/>
    </source>
</evidence>
<proteinExistence type="predicted"/>
<dbReference type="GO" id="GO:0003964">
    <property type="term" value="F:RNA-directed DNA polymerase activity"/>
    <property type="evidence" value="ECO:0007669"/>
    <property type="project" value="UniProtKB-KW"/>
</dbReference>
<dbReference type="PROSITE" id="PS50878">
    <property type="entry name" value="RT_POL"/>
    <property type="match status" value="1"/>
</dbReference>
<comment type="caution">
    <text evidence="2">The sequence shown here is derived from an EMBL/GenBank/DDBJ whole genome shotgun (WGS) entry which is preliminary data.</text>
</comment>
<reference evidence="2" key="2">
    <citation type="journal article" date="2024" name="Plant">
        <title>Genomic evolution and insights into agronomic trait innovations of Sesamum species.</title>
        <authorList>
            <person name="Miao H."/>
            <person name="Wang L."/>
            <person name="Qu L."/>
            <person name="Liu H."/>
            <person name="Sun Y."/>
            <person name="Le M."/>
            <person name="Wang Q."/>
            <person name="Wei S."/>
            <person name="Zheng Y."/>
            <person name="Lin W."/>
            <person name="Duan Y."/>
            <person name="Cao H."/>
            <person name="Xiong S."/>
            <person name="Wang X."/>
            <person name="Wei L."/>
            <person name="Li C."/>
            <person name="Ma Q."/>
            <person name="Ju M."/>
            <person name="Zhao R."/>
            <person name="Li G."/>
            <person name="Mu C."/>
            <person name="Tian Q."/>
            <person name="Mei H."/>
            <person name="Zhang T."/>
            <person name="Gao T."/>
            <person name="Zhang H."/>
        </authorList>
    </citation>
    <scope>NUCLEOTIDE SEQUENCE</scope>
    <source>
        <strain evidence="2">G02</strain>
    </source>
</reference>
<gene>
    <name evidence="2" type="ORF">Sradi_6539200</name>
</gene>
<organism evidence="2">
    <name type="scientific">Sesamum radiatum</name>
    <name type="common">Black benniseed</name>
    <dbReference type="NCBI Taxonomy" id="300843"/>
    <lineage>
        <taxon>Eukaryota</taxon>
        <taxon>Viridiplantae</taxon>
        <taxon>Streptophyta</taxon>
        <taxon>Embryophyta</taxon>
        <taxon>Tracheophyta</taxon>
        <taxon>Spermatophyta</taxon>
        <taxon>Magnoliopsida</taxon>
        <taxon>eudicotyledons</taxon>
        <taxon>Gunneridae</taxon>
        <taxon>Pentapetalae</taxon>
        <taxon>asterids</taxon>
        <taxon>lamiids</taxon>
        <taxon>Lamiales</taxon>
        <taxon>Pedaliaceae</taxon>
        <taxon>Sesamum</taxon>
    </lineage>
</organism>
<dbReference type="InterPro" id="IPR043502">
    <property type="entry name" value="DNA/RNA_pol_sf"/>
</dbReference>
<dbReference type="PANTHER" id="PTHR46890">
    <property type="entry name" value="NON-LTR RETROLELEMENT REVERSE TRANSCRIPTASE-LIKE PROTEIN-RELATED"/>
    <property type="match status" value="1"/>
</dbReference>
<protein>
    <submittedName>
        <fullName evidence="2">LINE-1 reverse transcriptase</fullName>
    </submittedName>
</protein>
<feature type="domain" description="Reverse transcriptase" evidence="1">
    <location>
        <begin position="102"/>
        <end position="212"/>
    </location>
</feature>
<dbReference type="SUPFAM" id="SSF56672">
    <property type="entry name" value="DNA/RNA polymerases"/>
    <property type="match status" value="1"/>
</dbReference>
<name>A0AAW2JX07_SESRA</name>
<dbReference type="PANTHER" id="PTHR46890:SF48">
    <property type="entry name" value="RNA-DIRECTED DNA POLYMERASE"/>
    <property type="match status" value="1"/>
</dbReference>
<keyword evidence="2" id="KW-0695">RNA-directed DNA polymerase</keyword>
<dbReference type="InterPro" id="IPR000477">
    <property type="entry name" value="RT_dom"/>
</dbReference>
<dbReference type="InterPro" id="IPR052343">
    <property type="entry name" value="Retrotransposon-Effector_Assoc"/>
</dbReference>
<reference evidence="2" key="1">
    <citation type="submission" date="2020-06" db="EMBL/GenBank/DDBJ databases">
        <authorList>
            <person name="Li T."/>
            <person name="Hu X."/>
            <person name="Zhang T."/>
            <person name="Song X."/>
            <person name="Zhang H."/>
            <person name="Dai N."/>
            <person name="Sheng W."/>
            <person name="Hou X."/>
            <person name="Wei L."/>
        </authorList>
    </citation>
    <scope>NUCLEOTIDE SEQUENCE</scope>
    <source>
        <strain evidence="2">G02</strain>
        <tissue evidence="2">Leaf</tissue>
    </source>
</reference>
<accession>A0AAW2JX07</accession>
<dbReference type="EMBL" id="JACGWJ010000031">
    <property type="protein sequence ID" value="KAL0298794.1"/>
    <property type="molecule type" value="Genomic_DNA"/>
</dbReference>
<sequence length="212" mass="24242">MFVAEGAKCCEPSTVVVWLEEVRKTKAWNTRKQDDPNFCFHFPQIHDSLTSKLCKTPSLEEIKDVVLNIDKDSVAGPDGFSSEFYQTCWEFIYDDIAEAVTDFFRGTPMPRSFIATTITLIPKTESPQAWTDFRSISLCNVTNKFFTKLLYNRLVVFLPTLISPSQSRFVLGRLIGDNILIAQEMIHSIDLRYSKGNITIKLDMSKAYDRVC</sequence>
<dbReference type="AlphaFoldDB" id="A0AAW2JX07"/>
<keyword evidence="2" id="KW-0548">Nucleotidyltransferase</keyword>
<keyword evidence="2" id="KW-0808">Transferase</keyword>